<dbReference type="Gene3D" id="3.10.129.10">
    <property type="entry name" value="Hotdog Thioesterase"/>
    <property type="match status" value="1"/>
</dbReference>
<evidence type="ECO:0000313" key="3">
    <source>
        <dbReference type="Proteomes" id="UP000009154"/>
    </source>
</evidence>
<dbReference type="AlphaFoldDB" id="H6N4H8"/>
<sequence>MMTENPDPLVGRQGTPFEFPIELGKVREFCRAIKTRAPEYQDGAVTPPTFLMASALWQSRENSPWGDDAPNLARLLHAEQEFVFHGPPPGVGAILTGQSRIDRRYTKTRKSGGVLVFTEIVTDYRAEDRLVAQVRQTLVETSKAAAQ</sequence>
<dbReference type="EMBL" id="CP003119">
    <property type="protein sequence ID" value="AFA73560.1"/>
    <property type="molecule type" value="Genomic_DNA"/>
</dbReference>
<dbReference type="HOGENOM" id="CLU_116276_1_2_11"/>
<dbReference type="eggNOG" id="COG2030">
    <property type="taxonomic scope" value="Bacteria"/>
</dbReference>
<evidence type="ECO:0000313" key="2">
    <source>
        <dbReference type="EMBL" id="AFA73560.1"/>
    </source>
</evidence>
<dbReference type="Proteomes" id="UP000009154">
    <property type="component" value="Chromosome"/>
</dbReference>
<dbReference type="InterPro" id="IPR029069">
    <property type="entry name" value="HotDog_dom_sf"/>
</dbReference>
<accession>H6N4H8</accession>
<dbReference type="KEGG" id="gpo:GPOL_c25310"/>
<dbReference type="Pfam" id="PF13452">
    <property type="entry name" value="FAS1_DH_region"/>
    <property type="match status" value="1"/>
</dbReference>
<feature type="domain" description="FAS1-like dehydratase" evidence="1">
    <location>
        <begin position="9"/>
        <end position="132"/>
    </location>
</feature>
<proteinExistence type="predicted"/>
<protein>
    <recommendedName>
        <fullName evidence="1">FAS1-like dehydratase domain-containing protein</fullName>
    </recommendedName>
</protein>
<reference evidence="2 3" key="1">
    <citation type="journal article" date="2012" name="Appl. Environ. Microbiol.">
        <title>Involvement of two latex-clearing proteins during rubber degradation and insights into the subsequent degradation pathway revealed by the genome sequence of Gordonia polyisoprenivorans strain VH2.</title>
        <authorList>
            <person name="Hiessl S."/>
            <person name="Schuldes J."/>
            <person name="Thurmer A."/>
            <person name="Halbsguth T."/>
            <person name="Broker D."/>
            <person name="Angelov A."/>
            <person name="Liebl W."/>
            <person name="Daniel R."/>
            <person name="Steinbuchel A."/>
        </authorList>
    </citation>
    <scope>NUCLEOTIDE SEQUENCE [LARGE SCALE GENOMIC DNA]</scope>
    <source>
        <strain evidence="3">DSM 44266 / VH2</strain>
    </source>
</reference>
<dbReference type="InterPro" id="IPR039569">
    <property type="entry name" value="FAS1-like_DH_region"/>
</dbReference>
<gene>
    <name evidence="2" type="ordered locus">GPOL_c25310</name>
</gene>
<dbReference type="SUPFAM" id="SSF54637">
    <property type="entry name" value="Thioesterase/thiol ester dehydrase-isomerase"/>
    <property type="match status" value="1"/>
</dbReference>
<evidence type="ECO:0000259" key="1">
    <source>
        <dbReference type="Pfam" id="PF13452"/>
    </source>
</evidence>
<keyword evidence="3" id="KW-1185">Reference proteome</keyword>
<dbReference type="STRING" id="1112204.GPOL_c25310"/>
<name>H6N4H8_GORPV</name>
<organism evidence="2 3">
    <name type="scientific">Gordonia polyisoprenivorans (strain DSM 44266 / VH2)</name>
    <dbReference type="NCBI Taxonomy" id="1112204"/>
    <lineage>
        <taxon>Bacteria</taxon>
        <taxon>Bacillati</taxon>
        <taxon>Actinomycetota</taxon>
        <taxon>Actinomycetes</taxon>
        <taxon>Mycobacteriales</taxon>
        <taxon>Gordoniaceae</taxon>
        <taxon>Gordonia</taxon>
    </lineage>
</organism>